<evidence type="ECO:0008006" key="3">
    <source>
        <dbReference type="Google" id="ProtNLM"/>
    </source>
</evidence>
<dbReference type="AlphaFoldDB" id="A0A2M7Q7A1"/>
<dbReference type="EMBL" id="PFKZ01000092">
    <property type="protein sequence ID" value="PIY59311.1"/>
    <property type="molecule type" value="Genomic_DNA"/>
</dbReference>
<proteinExistence type="predicted"/>
<name>A0A2M7Q7A1_9BACT</name>
<protein>
    <recommendedName>
        <fullName evidence="3">Homing endonuclease LAGLIDADG domain-containing protein</fullName>
    </recommendedName>
</protein>
<accession>A0A2M7Q7A1</accession>
<reference evidence="2" key="1">
    <citation type="submission" date="2017-09" db="EMBL/GenBank/DDBJ databases">
        <title>Depth-based differentiation of microbial function through sediment-hosted aquifers and enrichment of novel symbionts in the deep terrestrial subsurface.</title>
        <authorList>
            <person name="Probst A.J."/>
            <person name="Ladd B."/>
            <person name="Jarett J.K."/>
            <person name="Geller-Mcgrath D.E."/>
            <person name="Sieber C.M.K."/>
            <person name="Emerson J.B."/>
            <person name="Anantharaman K."/>
            <person name="Thomas B.C."/>
            <person name="Malmstrom R."/>
            <person name="Stieglmeier M."/>
            <person name="Klingl A."/>
            <person name="Woyke T."/>
            <person name="Ryan C.M."/>
            <person name="Banfield J.F."/>
        </authorList>
    </citation>
    <scope>NUCLEOTIDE SEQUENCE [LARGE SCALE GENOMIC DNA]</scope>
</reference>
<dbReference type="Proteomes" id="UP000230363">
    <property type="component" value="Unassembled WGS sequence"/>
</dbReference>
<comment type="caution">
    <text evidence="1">The sequence shown here is derived from an EMBL/GenBank/DDBJ whole genome shotgun (WGS) entry which is preliminary data.</text>
</comment>
<sequence>MAKFEKRIKAQNLRKKGLSIKSIASDLIVSKSSVSIWCRDINLTKKQKDVLWKNAIAAGQKGRLIGAEMNKKKKESNIIFYKNQGRRDISRLSKRDFLIAGIGLYWGEGSKNGKLNFVNSDPDLILFMFKWFQDIIGVKKEDFIPRIFINRIHKSRVNKVLKFWSLLLELPVKQFRRTIFIKTKQKKIYENYDRYFGMLALRIRNSTNISYKILGLIDALKYQKIKKIEPV</sequence>
<gene>
    <name evidence="1" type="ORF">COY96_02530</name>
</gene>
<organism evidence="1 2">
    <name type="scientific">Candidatus Wolfebacteria bacterium CG_4_10_14_0_8_um_filter_37_11</name>
    <dbReference type="NCBI Taxonomy" id="1975062"/>
    <lineage>
        <taxon>Bacteria</taxon>
        <taxon>Candidatus Wolfeibacteriota</taxon>
    </lineage>
</organism>
<evidence type="ECO:0000313" key="2">
    <source>
        <dbReference type="Proteomes" id="UP000230363"/>
    </source>
</evidence>
<evidence type="ECO:0000313" key="1">
    <source>
        <dbReference type="EMBL" id="PIY59311.1"/>
    </source>
</evidence>